<sequence>MNMKGFKKLSLSRKSSDSSKKEQKHNNNSNNTTNSSSSSNAAPPPPPPKPAPQPPSASQTLPPPILVVSPDQPQSQDQRQQHAQQQSESNPATPPRATPINRLRAGPRDTIPIVGKPPRKQRSSRFVVTEKVEIEQTPPTDRPQLFLKKLHQCRVLFDFNDASSELKGKQIKAQTLHEMLEYITTQRGVITDSVYPEVVNMFAANLFRSIPPPVNPTGEAFDPEEDEPVLELAWPHLQIVYEFFLRFVESPDFNTNLAKRYIDQTFVLNLLELFDSEDPRERDFLKTTLHRIYGKFLNLRAFIRRSINNVFFHFIYETERHNGIAELLEILGSIINGFALPLKDEHKIFLTRVLLPLHKVKSLSLYHPQLAYCVVQFLEKDSALAQDVMLGLLKFWPKVNSPKEVMFLNEVEEILDVTDPAEFQKIQVPLFQQMARCINSQHFQVAERALLYWNNEYVVNLMSDNLAVILPIVFPALYTNSKSHWNRTIHGMVYNALKLFMEINPDLFDEAMQHYKERKAEERDAAVRRYEQWQKMRDIAISKSPNGALPNDIPHPPPPPPAEDDADILDLSMELNAASIDDIVGGGHGMGGIGGVDLDEHGIERVPMADPGLDVSRRVY</sequence>
<feature type="compositionally biased region" description="Low complexity" evidence="2">
    <location>
        <begin position="26"/>
        <end position="41"/>
    </location>
</feature>
<feature type="compositionally biased region" description="Basic residues" evidence="2">
    <location>
        <begin position="1"/>
        <end position="11"/>
    </location>
</feature>
<dbReference type="PANTHER" id="PTHR10257:SF3">
    <property type="entry name" value="SERINE_THREONINE-PROTEIN PHOSPHATASE 2A 56 KDA REGULATORY SUBUNIT GAMMA ISOFORM"/>
    <property type="match status" value="1"/>
</dbReference>
<dbReference type="PANTHER" id="PTHR10257">
    <property type="entry name" value="SERINE/THREONINE PROTEIN PHOSPHATASE 2A PP2A REGULATORY SUBUNIT B"/>
    <property type="match status" value="1"/>
</dbReference>
<comment type="caution">
    <text evidence="3">The sequence shown here is derived from an EMBL/GenBank/DDBJ whole genome shotgun (WGS) entry which is preliminary data.</text>
</comment>
<comment type="function">
    <text evidence="1">The B regulatory subunit might modulate substrate selectivity and catalytic activity, and also might direct the localization of the catalytic enzyme to a particular subcellular compartment.</text>
</comment>
<evidence type="ECO:0000256" key="1">
    <source>
        <dbReference type="PIRNR" id="PIRNR028043"/>
    </source>
</evidence>
<dbReference type="InterPro" id="IPR011989">
    <property type="entry name" value="ARM-like"/>
</dbReference>
<keyword evidence="4" id="KW-1185">Reference proteome</keyword>
<protein>
    <recommendedName>
        <fullName evidence="1">Serine/threonine-protein phosphatase 2A 56 kDa regulatory subunit</fullName>
    </recommendedName>
</protein>
<dbReference type="PIRSF" id="PIRSF028043">
    <property type="entry name" value="PP2A_B56"/>
    <property type="match status" value="1"/>
</dbReference>
<accession>A0ABR3FCA4</accession>
<feature type="compositionally biased region" description="Basic and acidic residues" evidence="2">
    <location>
        <begin position="14"/>
        <end position="25"/>
    </location>
</feature>
<feature type="region of interest" description="Disordered" evidence="2">
    <location>
        <begin position="1"/>
        <end position="126"/>
    </location>
</feature>
<dbReference type="Pfam" id="PF01603">
    <property type="entry name" value="B56"/>
    <property type="match status" value="1"/>
</dbReference>
<name>A0ABR3FCA4_9AGAR</name>
<reference evidence="3 4" key="1">
    <citation type="submission" date="2024-02" db="EMBL/GenBank/DDBJ databases">
        <title>A draft genome for the cacao thread blight pathogen Marasmius crinis-equi.</title>
        <authorList>
            <person name="Cohen S.P."/>
            <person name="Baruah I.K."/>
            <person name="Amoako-Attah I."/>
            <person name="Bukari Y."/>
            <person name="Meinhardt L.W."/>
            <person name="Bailey B.A."/>
        </authorList>
    </citation>
    <scope>NUCLEOTIDE SEQUENCE [LARGE SCALE GENOMIC DNA]</scope>
    <source>
        <strain evidence="3 4">GH-76</strain>
    </source>
</reference>
<evidence type="ECO:0000313" key="3">
    <source>
        <dbReference type="EMBL" id="KAL0572938.1"/>
    </source>
</evidence>
<proteinExistence type="inferred from homology"/>
<feature type="compositionally biased region" description="Pro residues" evidence="2">
    <location>
        <begin position="42"/>
        <end position="65"/>
    </location>
</feature>
<dbReference type="InterPro" id="IPR016024">
    <property type="entry name" value="ARM-type_fold"/>
</dbReference>
<evidence type="ECO:0000313" key="4">
    <source>
        <dbReference type="Proteomes" id="UP001465976"/>
    </source>
</evidence>
<feature type="region of interest" description="Disordered" evidence="2">
    <location>
        <begin position="544"/>
        <end position="565"/>
    </location>
</feature>
<comment type="similarity">
    <text evidence="1">Belongs to the phosphatase 2A regulatory subunit.</text>
</comment>
<feature type="compositionally biased region" description="Low complexity" evidence="2">
    <location>
        <begin position="72"/>
        <end position="86"/>
    </location>
</feature>
<dbReference type="Gene3D" id="1.25.10.10">
    <property type="entry name" value="Leucine-rich Repeat Variant"/>
    <property type="match status" value="1"/>
</dbReference>
<gene>
    <name evidence="3" type="primary">RTS1</name>
    <name evidence="3" type="ORF">V5O48_009028</name>
</gene>
<dbReference type="InterPro" id="IPR002554">
    <property type="entry name" value="PP2A_B56"/>
</dbReference>
<dbReference type="EMBL" id="JBAHYK010000564">
    <property type="protein sequence ID" value="KAL0572938.1"/>
    <property type="molecule type" value="Genomic_DNA"/>
</dbReference>
<dbReference type="Proteomes" id="UP001465976">
    <property type="component" value="Unassembled WGS sequence"/>
</dbReference>
<evidence type="ECO:0000256" key="2">
    <source>
        <dbReference type="SAM" id="MobiDB-lite"/>
    </source>
</evidence>
<organism evidence="3 4">
    <name type="scientific">Marasmius crinis-equi</name>
    <dbReference type="NCBI Taxonomy" id="585013"/>
    <lineage>
        <taxon>Eukaryota</taxon>
        <taxon>Fungi</taxon>
        <taxon>Dikarya</taxon>
        <taxon>Basidiomycota</taxon>
        <taxon>Agaricomycotina</taxon>
        <taxon>Agaricomycetes</taxon>
        <taxon>Agaricomycetidae</taxon>
        <taxon>Agaricales</taxon>
        <taxon>Marasmiineae</taxon>
        <taxon>Marasmiaceae</taxon>
        <taxon>Marasmius</taxon>
    </lineage>
</organism>
<dbReference type="SUPFAM" id="SSF48371">
    <property type="entry name" value="ARM repeat"/>
    <property type="match status" value="1"/>
</dbReference>